<keyword evidence="4" id="KW-1227">Viral tail protein</keyword>
<keyword evidence="3" id="KW-1230">Viral tail fiber protein</keyword>
<evidence type="ECO:0000256" key="9">
    <source>
        <dbReference type="ARBA" id="ARBA00035610"/>
    </source>
</evidence>
<evidence type="ECO:0000256" key="7">
    <source>
        <dbReference type="ARBA" id="ARBA00023296"/>
    </source>
</evidence>
<evidence type="ECO:0000256" key="6">
    <source>
        <dbReference type="ARBA" id="ARBA00022844"/>
    </source>
</evidence>
<gene>
    <name evidence="14" type="ORF">MN04_00208</name>
</gene>
<keyword evidence="5" id="KW-1161">Viral attachment to host cell</keyword>
<evidence type="ECO:0000256" key="4">
    <source>
        <dbReference type="ARBA" id="ARBA00022732"/>
    </source>
</evidence>
<keyword evidence="7" id="KW-1160">Virus entry into host cell</keyword>
<dbReference type="GO" id="GO:0098024">
    <property type="term" value="C:virus tail, fiber"/>
    <property type="evidence" value="ECO:0007669"/>
    <property type="project" value="UniProtKB-KW"/>
</dbReference>
<accession>A0A858I0V3</accession>
<evidence type="ECO:0000256" key="12">
    <source>
        <dbReference type="ARBA" id="ARBA00035705"/>
    </source>
</evidence>
<dbReference type="Proteomes" id="UP000664932">
    <property type="component" value="Segment"/>
</dbReference>
<dbReference type="GO" id="GO:0019062">
    <property type="term" value="P:virion attachment to host cell"/>
    <property type="evidence" value="ECO:0007669"/>
    <property type="project" value="UniProtKB-KW"/>
</dbReference>
<comment type="subcellular location">
    <subcellularLocation>
        <location evidence="1">Virion</location>
    </subcellularLocation>
</comment>
<dbReference type="Pfam" id="PF13884">
    <property type="entry name" value="Peptidase_S74"/>
    <property type="match status" value="1"/>
</dbReference>
<evidence type="ECO:0000256" key="2">
    <source>
        <dbReference type="ARBA" id="ARBA00022581"/>
    </source>
</evidence>
<evidence type="ECO:0000256" key="11">
    <source>
        <dbReference type="ARBA" id="ARBA00035669"/>
    </source>
</evidence>
<dbReference type="InterPro" id="IPR030392">
    <property type="entry name" value="S74_ICA"/>
</dbReference>
<comment type="function">
    <text evidence="9">The C-terminal chaperone protein mediates homotrimerization and proper folding of the catalytic trimer.</text>
</comment>
<dbReference type="PROSITE" id="PS51688">
    <property type="entry name" value="ICA"/>
    <property type="match status" value="1"/>
</dbReference>
<evidence type="ECO:0000256" key="8">
    <source>
        <dbReference type="ARBA" id="ARBA00033188"/>
    </source>
</evidence>
<dbReference type="Pfam" id="PF21446">
    <property type="entry name" value="Gp34_trimer"/>
    <property type="match status" value="1"/>
</dbReference>
<feature type="domain" description="Peptidase S74" evidence="13">
    <location>
        <begin position="994"/>
        <end position="1092"/>
    </location>
</feature>
<comment type="subunit">
    <text evidence="11">Homotrimer. Interacts with the receptor-recognizing protein Gp38.</text>
</comment>
<evidence type="ECO:0000256" key="3">
    <source>
        <dbReference type="ARBA" id="ARBA00022672"/>
    </source>
</evidence>
<dbReference type="Gene3D" id="6.20.80.10">
    <property type="match status" value="1"/>
</dbReference>
<name>A0A858I0V3_9CAUD</name>
<dbReference type="GO" id="GO:0046718">
    <property type="term" value="P:symbiont entry into host cell"/>
    <property type="evidence" value="ECO:0007669"/>
    <property type="project" value="UniProtKB-KW"/>
</dbReference>
<organism evidence="14 15">
    <name type="scientific">Escherichia phage MN04</name>
    <dbReference type="NCBI Taxonomy" id="2711184"/>
    <lineage>
        <taxon>Viruses</taxon>
        <taxon>Duplodnaviria</taxon>
        <taxon>Heunggongvirae</taxon>
        <taxon>Uroviricota</taxon>
        <taxon>Caudoviricetes</taxon>
        <taxon>Pantevenvirales</taxon>
        <taxon>Straboviridae</taxon>
        <taxon>Tevenvirinae</taxon>
        <taxon>Dhakavirus</taxon>
        <taxon>Dhakavirus JS98</taxon>
    </lineage>
</organism>
<sequence length="1104" mass="118670">MATLKQIQFKRSKVAGVRPTPAQLAEGELAINLKDRLLFTKDDTGAIIDLGFAKGGNIDGNVIHNGNYNQTGDYALKGAFTQTGSYTTSGSITANGDITAKSRLMTDNGEVLVRGAGTTHVRFQDLADARERGIIYSQNRAGDTKQILNVRVQDYTNSTSNIFAFNGDGLFYAPSISGGTSVKSPIIYTNKVITDGKAAGDYDISSLSNNTPLAESETAINHLRVMRNAVGAGIFHEVNVNDGIAWYSGDGLDTYILSFNWAGGLKAGHSISVGLPGGPKGYSELGTASIALGDNNTGLKWKQDGQFHTVNNGAYTLLTTPTEVTSLKQLVAGYSTNGSDLILPTAQNYPLVIVNTTNDKNGFGDGQTLLGYHQSGKYHHYFRGKGVTNVNTDGGLLVTPGNVEVRGGSVNIDGRGNASTVLFKGSTSGYSSVDNIELKGWGDTFNTVGGSRKNVLETSDATGWMHYIQRNTAGKVESYLNGTMNIVEGLSVSQDTSLKRNLYVSNEIKVRAASGLRIWNDKYGVIFRNSEDQLHIIPTNVNAGESGGLGPLRPLSIMLDTGRVKIPNLEADQVYFRGNGALEFPNSNGASYANQNTTKALVYQTLDAATQAFYPITKQKNIDSNVTVTQGMDRATSEYRIVAQGDLLGDGDATGLKYWRFTKEGNFMAQNRLYAGTAFMNTDGNIAGSIWNKYSGATNLDAAVNTRVGKGGDTMTGRLTLKTNSDAIVIDYPADEAGYVKGKKGGVDNWYVGNGGADNGLAFWSFQSQGGINITHNGEVVLSPQGASVFNVNRDRIYMNGSNWIAHKSGAWGDQWGLEAPYFLEFGSVGEDSYYPIIKGRSVISGQGYTTSVELGMRRTPQAWGQAIIRVGNAERGDGPVGIFEFHSSGLFYAPTLVQTPAIGVGTVNGLGSPSIAIGDNDTGLSHGGDGRINMVANGMHIASWSSSYHIHQGLWDTTGALWTETGRAIISFGHLIQQSDAYSTYVRDVYVRSDIRVKKDLVKFENASQKLSKINGYTYMQKRGLDEEGNQKWEPNAGLIAQEVQAILPELVEGDPNSEALLRLNYNGVIGLNTAAINEHTAEITELKSEIEELKALVKSLLK</sequence>
<evidence type="ECO:0000259" key="13">
    <source>
        <dbReference type="PROSITE" id="PS51688"/>
    </source>
</evidence>
<proteinExistence type="inferred from homology"/>
<evidence type="ECO:0000313" key="14">
    <source>
        <dbReference type="EMBL" id="QIN95997.1"/>
    </source>
</evidence>
<protein>
    <recommendedName>
        <fullName evidence="12">Long tail fiber protein Gp37</fullName>
    </recommendedName>
    <alternativeName>
        <fullName evidence="8">Receptor-recognizing protein</fullName>
    </alternativeName>
</protein>
<keyword evidence="2" id="KW-0945">Host-virus interaction</keyword>
<evidence type="ECO:0000313" key="15">
    <source>
        <dbReference type="Proteomes" id="UP000664932"/>
    </source>
</evidence>
<keyword evidence="6" id="KW-0946">Virion</keyword>
<evidence type="ECO:0000256" key="5">
    <source>
        <dbReference type="ARBA" id="ARBA00022804"/>
    </source>
</evidence>
<dbReference type="EMBL" id="MT129654">
    <property type="protein sequence ID" value="QIN95997.1"/>
    <property type="molecule type" value="Genomic_DNA"/>
</dbReference>
<reference evidence="14" key="1">
    <citation type="submission" date="2020-02" db="EMBL/GenBank/DDBJ databases">
        <authorList>
            <person name="Naser I.B."/>
            <person name="Shishir T.A."/>
        </authorList>
    </citation>
    <scope>NUCLEOTIDE SEQUENCE</scope>
</reference>
<comment type="similarity">
    <text evidence="10">Belongs to the S16-like long tail fiber protein Gp37 family.</text>
</comment>
<dbReference type="InterPro" id="IPR048390">
    <property type="entry name" value="Gp34_trimer"/>
</dbReference>
<evidence type="ECO:0000256" key="10">
    <source>
        <dbReference type="ARBA" id="ARBA00035637"/>
    </source>
</evidence>
<evidence type="ECO:0000256" key="1">
    <source>
        <dbReference type="ARBA" id="ARBA00004328"/>
    </source>
</evidence>